<sequence>MNILRNEVKRAEGYPLSIKEILERSPDAAGFINLYLKRNPNKRHLEFLDFYDDLDVSSQVLLYEDKKKMIRSDQFEEECLMKYCIGQKSELSYGIIKTVGNGEILFRVLGMSFLSTILDEEDDFFFTRCIVLALKTHNIDSNGMSLLITGIGNHFSDGRRKYYEHGAIVASVLLNTCEFGVETMGETQRMIDDMPDSVMRKEKRENFSNPNDVFNSYRKVENNLSVLETNWKPKYLQEALKVISDEKDAGKVEMSFKCFPDLVQSSTERTLRHKSKEAFGVLMNYDGCEEYKVDAISSLLQKSSKFIIDDVIDDFFNGRLCLKHKIILTFAFRKIIKEGSYDQAVSLHRSIRFMFERTRNEMPKVIGRALECFVLEGIKRTGEELGRTLGPEIGFLKYQAYP</sequence>
<dbReference type="InterPro" id="IPR019337">
    <property type="entry name" value="Telomere_length_regulation_dom"/>
</dbReference>
<evidence type="ECO:0000313" key="2">
    <source>
        <dbReference type="EMBL" id="ADM11914.1"/>
    </source>
</evidence>
<organism evidence="2 3">
    <name type="scientific">Encephalitozoon intestinalis (strain ATCC 50506)</name>
    <name type="common">Microsporidian parasite</name>
    <name type="synonym">Septata intestinalis</name>
    <dbReference type="NCBI Taxonomy" id="876142"/>
    <lineage>
        <taxon>Eukaryota</taxon>
        <taxon>Fungi</taxon>
        <taxon>Fungi incertae sedis</taxon>
        <taxon>Microsporidia</taxon>
        <taxon>Unikaryonidae</taxon>
        <taxon>Encephalitozoon</taxon>
    </lineage>
</organism>
<proteinExistence type="predicted"/>
<protein>
    <recommendedName>
        <fullName evidence="1">Telomere length regulation protein conserved domain-containing protein</fullName>
    </recommendedName>
</protein>
<dbReference type="GeneID" id="9698097"/>
<dbReference type="Pfam" id="PF10193">
    <property type="entry name" value="Telomere_reg-2"/>
    <property type="match status" value="1"/>
</dbReference>
<reference evidence="2 3" key="2">
    <citation type="journal article" date="2012" name="Proc. Natl. Acad. Sci. U.S.A.">
        <title>Gain and loss of multiple functionally related, horizontally transferred genes in the reduced genomes of two microsporidian parasites.</title>
        <authorList>
            <person name="Pombert J.-F."/>
            <person name="Selman M."/>
            <person name="Burki F."/>
            <person name="Bardell F.T."/>
            <person name="Farinelli L."/>
            <person name="Solter L.F."/>
            <person name="Whitman D.W."/>
            <person name="Weiss L.M."/>
            <person name="Corradi N."/>
            <person name="Keeling P.J."/>
        </authorList>
    </citation>
    <scope>NUCLEOTIDE SEQUENCE [LARGE SCALE GENOMIC DNA]</scope>
    <source>
        <strain evidence="2 3">ATCC 50506</strain>
    </source>
</reference>
<feature type="domain" description="Telomere length regulation protein conserved" evidence="1">
    <location>
        <begin position="233"/>
        <end position="327"/>
    </location>
</feature>
<evidence type="ECO:0000313" key="3">
    <source>
        <dbReference type="Proteomes" id="UP000002313"/>
    </source>
</evidence>
<evidence type="ECO:0000259" key="1">
    <source>
        <dbReference type="Pfam" id="PF10193"/>
    </source>
</evidence>
<reference evidence="2 3" key="1">
    <citation type="journal article" date="2010" name="Nat. Commun.">
        <title>The complete sequence of the smallest known nuclear genome from the microsporidian Encephalitozoon intestinalis.</title>
        <authorList>
            <person name="Corradi N."/>
            <person name="Pombert J.-F."/>
            <person name="Farinelli L."/>
            <person name="Didier E.S."/>
            <person name="Keeling P.J."/>
        </authorList>
    </citation>
    <scope>NUCLEOTIDE SEQUENCE [LARGE SCALE GENOMIC DNA]</scope>
    <source>
        <strain evidence="2 3">ATCC 50506</strain>
    </source>
</reference>
<gene>
    <name evidence="2" type="ORF">Eint_071550</name>
</gene>
<dbReference type="EMBL" id="CP001948">
    <property type="protein sequence ID" value="ADM11914.1"/>
    <property type="molecule type" value="Genomic_DNA"/>
</dbReference>
<dbReference type="KEGG" id="ein:Eint_071550"/>
<dbReference type="HOGENOM" id="CLU_696441_0_0_1"/>
<dbReference type="Proteomes" id="UP000002313">
    <property type="component" value="Chromosome VII"/>
</dbReference>
<dbReference type="OrthoDB" id="2191444at2759"/>
<accession>E0S879</accession>
<dbReference type="VEuPathDB" id="MicrosporidiaDB:Eint_071550"/>
<keyword evidence="3" id="KW-1185">Reference proteome</keyword>
<name>E0S879_ENCIT</name>
<dbReference type="AlphaFoldDB" id="E0S879"/>
<dbReference type="RefSeq" id="XP_003073274.1">
    <property type="nucleotide sequence ID" value="XM_003073228.1"/>
</dbReference>